<sequence>MTDTASQATTPPAEAEHRPLVPFFVLVSVSAIPFWVAAAMVDITDRTPIGLPLSALMFACPVIAAGILTYRHGGRPELVRLLKRAVDYSSERRGSYVFAMVATPTIALMSYGVAWLMGLVHFSGWPTPLAAVPVLLLAFLLAAAFEELGWTGYATDPLRRRFGALGAGLILGAFWGAWHLLPLIQAHHGPLWIVSWFVGTIALRTIVVWLYYKSGKSVLTATLMHAMANVCAAAIPDYTMTHSLLISGVLTAIVASAVTLRAQPRRRG</sequence>
<comment type="caution">
    <text evidence="3">The sequence shown here is derived from an EMBL/GenBank/DDBJ whole genome shotgun (WGS) entry which is preliminary data.</text>
</comment>
<feature type="transmembrane region" description="Helical" evidence="1">
    <location>
        <begin position="53"/>
        <end position="73"/>
    </location>
</feature>
<accession>A0A7X0C4S1</accession>
<feature type="transmembrane region" description="Helical" evidence="1">
    <location>
        <begin position="193"/>
        <end position="211"/>
    </location>
</feature>
<keyword evidence="1" id="KW-0812">Transmembrane</keyword>
<feature type="transmembrane region" description="Helical" evidence="1">
    <location>
        <begin position="162"/>
        <end position="181"/>
    </location>
</feature>
<evidence type="ECO:0000313" key="3">
    <source>
        <dbReference type="EMBL" id="MBB6347081.1"/>
    </source>
</evidence>
<dbReference type="PANTHER" id="PTHR35797:SF1">
    <property type="entry name" value="PROTEASE"/>
    <property type="match status" value="1"/>
</dbReference>
<organism evidence="3 4">
    <name type="scientific">Nonomuraea muscovyensis</name>
    <dbReference type="NCBI Taxonomy" id="1124761"/>
    <lineage>
        <taxon>Bacteria</taxon>
        <taxon>Bacillati</taxon>
        <taxon>Actinomycetota</taxon>
        <taxon>Actinomycetes</taxon>
        <taxon>Streptosporangiales</taxon>
        <taxon>Streptosporangiaceae</taxon>
        <taxon>Nonomuraea</taxon>
    </lineage>
</organism>
<feature type="transmembrane region" description="Helical" evidence="1">
    <location>
        <begin position="94"/>
        <end position="117"/>
    </location>
</feature>
<dbReference type="PANTHER" id="PTHR35797">
    <property type="entry name" value="PROTEASE-RELATED"/>
    <property type="match status" value="1"/>
</dbReference>
<evidence type="ECO:0000313" key="4">
    <source>
        <dbReference type="Proteomes" id="UP000583800"/>
    </source>
</evidence>
<dbReference type="InterPro" id="IPR042150">
    <property type="entry name" value="MmRce1-like"/>
</dbReference>
<protein>
    <recommendedName>
        <fullName evidence="2">CAAX prenyl protease 2/Lysostaphin resistance protein A-like domain-containing protein</fullName>
    </recommendedName>
</protein>
<dbReference type="Pfam" id="PF02517">
    <property type="entry name" value="Rce1-like"/>
    <property type="match status" value="1"/>
</dbReference>
<dbReference type="AlphaFoldDB" id="A0A7X0C4S1"/>
<feature type="transmembrane region" description="Helical" evidence="1">
    <location>
        <begin position="20"/>
        <end position="41"/>
    </location>
</feature>
<keyword evidence="1" id="KW-1133">Transmembrane helix</keyword>
<feature type="transmembrane region" description="Helical" evidence="1">
    <location>
        <begin position="241"/>
        <end position="260"/>
    </location>
</feature>
<evidence type="ECO:0000256" key="1">
    <source>
        <dbReference type="SAM" id="Phobius"/>
    </source>
</evidence>
<keyword evidence="4" id="KW-1185">Reference proteome</keyword>
<evidence type="ECO:0000259" key="2">
    <source>
        <dbReference type="Pfam" id="PF02517"/>
    </source>
</evidence>
<feature type="transmembrane region" description="Helical" evidence="1">
    <location>
        <begin position="218"/>
        <end position="235"/>
    </location>
</feature>
<keyword evidence="1" id="KW-0472">Membrane</keyword>
<reference evidence="3 4" key="1">
    <citation type="submission" date="2020-08" db="EMBL/GenBank/DDBJ databases">
        <title>Sequencing the genomes of 1000 actinobacteria strains.</title>
        <authorList>
            <person name="Klenk H.-P."/>
        </authorList>
    </citation>
    <scope>NUCLEOTIDE SEQUENCE [LARGE SCALE GENOMIC DNA]</scope>
    <source>
        <strain evidence="3 4">DSM 45913</strain>
    </source>
</reference>
<dbReference type="Proteomes" id="UP000583800">
    <property type="component" value="Unassembled WGS sequence"/>
</dbReference>
<dbReference type="GO" id="GO:0080120">
    <property type="term" value="P:CAAX-box protein maturation"/>
    <property type="evidence" value="ECO:0007669"/>
    <property type="project" value="UniProtKB-ARBA"/>
</dbReference>
<name>A0A7X0C4S1_9ACTN</name>
<proteinExistence type="predicted"/>
<feature type="transmembrane region" description="Helical" evidence="1">
    <location>
        <begin position="129"/>
        <end position="150"/>
    </location>
</feature>
<dbReference type="GO" id="GO:0004175">
    <property type="term" value="F:endopeptidase activity"/>
    <property type="evidence" value="ECO:0007669"/>
    <property type="project" value="UniProtKB-ARBA"/>
</dbReference>
<dbReference type="EMBL" id="JACHJB010000002">
    <property type="protein sequence ID" value="MBB6347081.1"/>
    <property type="molecule type" value="Genomic_DNA"/>
</dbReference>
<feature type="domain" description="CAAX prenyl protease 2/Lysostaphin resistance protein A-like" evidence="2">
    <location>
        <begin position="130"/>
        <end position="230"/>
    </location>
</feature>
<dbReference type="RefSeq" id="WP_185085093.1">
    <property type="nucleotide sequence ID" value="NZ_JACHJB010000002.1"/>
</dbReference>
<dbReference type="InterPro" id="IPR003675">
    <property type="entry name" value="Rce1/LyrA-like_dom"/>
</dbReference>
<gene>
    <name evidence="3" type="ORF">FHU36_003626</name>
</gene>